<dbReference type="GO" id="GO:0003677">
    <property type="term" value="F:DNA binding"/>
    <property type="evidence" value="ECO:0007669"/>
    <property type="project" value="UniProtKB-UniRule"/>
</dbReference>
<keyword evidence="5" id="KW-1185">Reference proteome</keyword>
<dbReference type="Proteomes" id="UP000460412">
    <property type="component" value="Unassembled WGS sequence"/>
</dbReference>
<accession>A0A7X3MFC0</accession>
<name>A0A7X3MFC0_9FIRM</name>
<evidence type="ECO:0000256" key="2">
    <source>
        <dbReference type="PROSITE-ProRule" id="PRU00335"/>
    </source>
</evidence>
<dbReference type="PROSITE" id="PS50977">
    <property type="entry name" value="HTH_TETR_2"/>
    <property type="match status" value="1"/>
</dbReference>
<dbReference type="InterPro" id="IPR050624">
    <property type="entry name" value="HTH-type_Tx_Regulator"/>
</dbReference>
<proteinExistence type="predicted"/>
<feature type="DNA-binding region" description="H-T-H motif" evidence="2">
    <location>
        <begin position="32"/>
        <end position="51"/>
    </location>
</feature>
<organism evidence="4 5">
    <name type="scientific">Sporofaciens musculi</name>
    <dbReference type="NCBI Taxonomy" id="2681861"/>
    <lineage>
        <taxon>Bacteria</taxon>
        <taxon>Bacillati</taxon>
        <taxon>Bacillota</taxon>
        <taxon>Clostridia</taxon>
        <taxon>Lachnospirales</taxon>
        <taxon>Lachnospiraceae</taxon>
        <taxon>Sporofaciens</taxon>
    </lineage>
</organism>
<reference evidence="4 5" key="1">
    <citation type="submission" date="2019-12" db="EMBL/GenBank/DDBJ databases">
        <title>Sporaefaciens musculi gen. nov., sp. nov., a novel bacterium isolated from the caecum of an obese mouse.</title>
        <authorList>
            <person name="Rasmussen T.S."/>
            <person name="Streidl T."/>
            <person name="Hitch T.C.A."/>
            <person name="Wortmann E."/>
            <person name="Deptula P."/>
            <person name="Hansen M."/>
            <person name="Nielsen D.S."/>
            <person name="Clavel T."/>
            <person name="Vogensen F.K."/>
        </authorList>
    </citation>
    <scope>NUCLEOTIDE SEQUENCE [LARGE SCALE GENOMIC DNA]</scope>
    <source>
        <strain evidence="4 5">WCA-9-b2</strain>
    </source>
</reference>
<keyword evidence="1 2" id="KW-0238">DNA-binding</keyword>
<evidence type="ECO:0000313" key="4">
    <source>
        <dbReference type="EMBL" id="MXP75368.1"/>
    </source>
</evidence>
<evidence type="ECO:0000256" key="1">
    <source>
        <dbReference type="ARBA" id="ARBA00023125"/>
    </source>
</evidence>
<dbReference type="EMBL" id="WUQX01000001">
    <property type="protein sequence ID" value="MXP75368.1"/>
    <property type="molecule type" value="Genomic_DNA"/>
</dbReference>
<sequence length="185" mass="22028">MNKHDRRVKKTIKALQSALADAMLDKELQKITVQELVNKADIHRATFYSHYHDVYDLYEQMEHDAISEFTKFINDNPAGHYENIYNSIIDYIYENPALSRLLFFGKGIDHKFQEHMYDIIEEKYLEIWMQEENIFSVSEEMLYMATYHIQGCLSIISLWIKNNFSTPKEKIIQLIYSIDASWNMP</sequence>
<evidence type="ECO:0000259" key="3">
    <source>
        <dbReference type="PROSITE" id="PS50977"/>
    </source>
</evidence>
<dbReference type="InterPro" id="IPR009057">
    <property type="entry name" value="Homeodomain-like_sf"/>
</dbReference>
<gene>
    <name evidence="4" type="ORF">GN277_08230</name>
</gene>
<feature type="domain" description="HTH tetR-type" evidence="3">
    <location>
        <begin position="9"/>
        <end position="69"/>
    </location>
</feature>
<comment type="caution">
    <text evidence="4">The sequence shown here is derived from an EMBL/GenBank/DDBJ whole genome shotgun (WGS) entry which is preliminary data.</text>
</comment>
<protein>
    <submittedName>
        <fullName evidence="4">TetR/AcrR family transcriptional regulator</fullName>
    </submittedName>
</protein>
<dbReference type="AlphaFoldDB" id="A0A7X3MFC0"/>
<dbReference type="InterPro" id="IPR039532">
    <property type="entry name" value="TetR_C_Firmicutes"/>
</dbReference>
<dbReference type="SUPFAM" id="SSF46689">
    <property type="entry name" value="Homeodomain-like"/>
    <property type="match status" value="1"/>
</dbReference>
<dbReference type="Gene3D" id="1.10.357.10">
    <property type="entry name" value="Tetracycline Repressor, domain 2"/>
    <property type="match status" value="1"/>
</dbReference>
<dbReference type="PANTHER" id="PTHR43479:SF7">
    <property type="entry name" value="TETR-FAMILY TRANSCRIPTIONAL REGULATOR"/>
    <property type="match status" value="1"/>
</dbReference>
<dbReference type="PANTHER" id="PTHR43479">
    <property type="entry name" value="ACREF/ENVCD OPERON REPRESSOR-RELATED"/>
    <property type="match status" value="1"/>
</dbReference>
<dbReference type="RefSeq" id="WP_159750643.1">
    <property type="nucleotide sequence ID" value="NZ_WUQX01000001.1"/>
</dbReference>
<dbReference type="InterPro" id="IPR001647">
    <property type="entry name" value="HTH_TetR"/>
</dbReference>
<dbReference type="Pfam" id="PF14278">
    <property type="entry name" value="TetR_C_8"/>
    <property type="match status" value="1"/>
</dbReference>
<evidence type="ECO:0000313" key="5">
    <source>
        <dbReference type="Proteomes" id="UP000460412"/>
    </source>
</evidence>